<gene>
    <name evidence="2" type="ORF">CEXT_171641</name>
</gene>
<sequence length="123" mass="13634">MFHHERLKHTILFPNGQTNPFQKINSPAAKPTWSIPARSQISPNSYPNTCGSSTSRGTEYSRSPKSLLKLMRAGQGKITSTLRTYSSSLPVSFENFNLAPAGMMQGWYRNFSGNGGRVSTHLE</sequence>
<dbReference type="AlphaFoldDB" id="A0AAV4QV37"/>
<feature type="region of interest" description="Disordered" evidence="1">
    <location>
        <begin position="14"/>
        <end position="63"/>
    </location>
</feature>
<name>A0AAV4QV37_CAEEX</name>
<feature type="compositionally biased region" description="Polar residues" evidence="1">
    <location>
        <begin position="15"/>
        <end position="25"/>
    </location>
</feature>
<proteinExistence type="predicted"/>
<reference evidence="2 3" key="1">
    <citation type="submission" date="2021-06" db="EMBL/GenBank/DDBJ databases">
        <title>Caerostris extrusa draft genome.</title>
        <authorList>
            <person name="Kono N."/>
            <person name="Arakawa K."/>
        </authorList>
    </citation>
    <scope>NUCLEOTIDE SEQUENCE [LARGE SCALE GENOMIC DNA]</scope>
</reference>
<protein>
    <submittedName>
        <fullName evidence="2">Uncharacterized protein</fullName>
    </submittedName>
</protein>
<dbReference type="EMBL" id="BPLR01006918">
    <property type="protein sequence ID" value="GIY13335.1"/>
    <property type="molecule type" value="Genomic_DNA"/>
</dbReference>
<evidence type="ECO:0000313" key="2">
    <source>
        <dbReference type="EMBL" id="GIY13335.1"/>
    </source>
</evidence>
<evidence type="ECO:0000256" key="1">
    <source>
        <dbReference type="SAM" id="MobiDB-lite"/>
    </source>
</evidence>
<feature type="compositionally biased region" description="Polar residues" evidence="1">
    <location>
        <begin position="37"/>
        <end position="63"/>
    </location>
</feature>
<keyword evidence="3" id="KW-1185">Reference proteome</keyword>
<comment type="caution">
    <text evidence="2">The sequence shown here is derived from an EMBL/GenBank/DDBJ whole genome shotgun (WGS) entry which is preliminary data.</text>
</comment>
<evidence type="ECO:0000313" key="3">
    <source>
        <dbReference type="Proteomes" id="UP001054945"/>
    </source>
</evidence>
<accession>A0AAV4QV37</accession>
<dbReference type="Proteomes" id="UP001054945">
    <property type="component" value="Unassembled WGS sequence"/>
</dbReference>
<organism evidence="2 3">
    <name type="scientific">Caerostris extrusa</name>
    <name type="common">Bark spider</name>
    <name type="synonym">Caerostris bankana</name>
    <dbReference type="NCBI Taxonomy" id="172846"/>
    <lineage>
        <taxon>Eukaryota</taxon>
        <taxon>Metazoa</taxon>
        <taxon>Ecdysozoa</taxon>
        <taxon>Arthropoda</taxon>
        <taxon>Chelicerata</taxon>
        <taxon>Arachnida</taxon>
        <taxon>Araneae</taxon>
        <taxon>Araneomorphae</taxon>
        <taxon>Entelegynae</taxon>
        <taxon>Araneoidea</taxon>
        <taxon>Araneidae</taxon>
        <taxon>Caerostris</taxon>
    </lineage>
</organism>